<sequence length="233" mass="25648">MAVVSLLKILRRVSLFILQHCIVGIISDPSGHANNTHGQAHPVFQDTPAACVPLLTQRSVILAVSSHRHQLCDNGASSDLSVLLSLTPVLLQKQVLLDVGPQKHTRPLSPRHAFSAELRLDLNLTARQVLVDILSSPPKPKTASEMLDLLSYICGLPEDIINRPILMRVWANHAVTREIMGASREELLYESQSVVVDVGGYKLIWAFTNAWDIAEEAIWKKGGSCLASKEVMR</sequence>
<protein>
    <submittedName>
        <fullName evidence="2">Uncharacterized protein</fullName>
    </submittedName>
</protein>
<gene>
    <name evidence="2" type="ORF">SCAR479_05700</name>
</gene>
<feature type="signal peptide" evidence="1">
    <location>
        <begin position="1"/>
        <end position="15"/>
    </location>
</feature>
<evidence type="ECO:0000256" key="1">
    <source>
        <dbReference type="SAM" id="SignalP"/>
    </source>
</evidence>
<comment type="caution">
    <text evidence="2">The sequence shown here is derived from an EMBL/GenBank/DDBJ whole genome shotgun (WGS) entry which is preliminary data.</text>
</comment>
<evidence type="ECO:0000313" key="2">
    <source>
        <dbReference type="EMBL" id="KAK9777652.1"/>
    </source>
</evidence>
<name>A0ABR2XVB2_9PEZI</name>
<keyword evidence="1" id="KW-0732">Signal</keyword>
<keyword evidence="3" id="KW-1185">Reference proteome</keyword>
<organism evidence="2 3">
    <name type="scientific">Seiridium cardinale</name>
    <dbReference type="NCBI Taxonomy" id="138064"/>
    <lineage>
        <taxon>Eukaryota</taxon>
        <taxon>Fungi</taxon>
        <taxon>Dikarya</taxon>
        <taxon>Ascomycota</taxon>
        <taxon>Pezizomycotina</taxon>
        <taxon>Sordariomycetes</taxon>
        <taxon>Xylariomycetidae</taxon>
        <taxon>Amphisphaeriales</taxon>
        <taxon>Sporocadaceae</taxon>
        <taxon>Seiridium</taxon>
    </lineage>
</organism>
<accession>A0ABR2XVB2</accession>
<proteinExistence type="predicted"/>
<dbReference type="EMBL" id="JARVKM010000020">
    <property type="protein sequence ID" value="KAK9777652.1"/>
    <property type="molecule type" value="Genomic_DNA"/>
</dbReference>
<evidence type="ECO:0000313" key="3">
    <source>
        <dbReference type="Proteomes" id="UP001465668"/>
    </source>
</evidence>
<reference evidence="2 3" key="1">
    <citation type="submission" date="2024-02" db="EMBL/GenBank/DDBJ databases">
        <title>First draft genome assembly of two strains of Seiridium cardinale.</title>
        <authorList>
            <person name="Emiliani G."/>
            <person name="Scali E."/>
        </authorList>
    </citation>
    <scope>NUCLEOTIDE SEQUENCE [LARGE SCALE GENOMIC DNA]</scope>
    <source>
        <strain evidence="2 3">BM-138-000479</strain>
    </source>
</reference>
<feature type="chain" id="PRO_5046185440" evidence="1">
    <location>
        <begin position="16"/>
        <end position="233"/>
    </location>
</feature>
<dbReference type="Proteomes" id="UP001465668">
    <property type="component" value="Unassembled WGS sequence"/>
</dbReference>